<sequence length="532" mass="57913">MSMSLLALLLPADAPVADYPFVPADVALYHRTAHGADTDLIDAQTWDDMLLQPYSAQLAHETSIFGQQELHRRLQRGGRDAAASVVRVRALAADAGQLHLLHKTCEGLRRSDREISEHLFGPAAPAKPRWAALLHCMPPAFLLSAVLALVTGWLSLWGVVLALWLALMAVQVRFRDEAEEWGRVRNSMQQMLRTHSLLAKLDASPAAPLRADAARAGRINRAIGPSMMRHVPGAREYADWLWLQNIRDYFNGREAARRQMEFLRHSFRLVAALEADIALARHLTQTPRHCWAEQGADVALTQAVHPLLAQASPLSIALARQGALISGQNGIGKSTLLRTVGLNLIVARAFGFCYADRAVTPGLPVYSSMQSEDALEGGESLYIAELRRARELLALAARAPAIFIIDEIFRGTNHLESISAATAVLHTLSASGKVIVSSHNLVLAPLLADCLAPLCVSSVNGVLRVAPGVLKETNGITLLGARGFDQTISAKANRVYHWLSDYMAQPPDCAAIRADLHAELQATNITTDSTFM</sequence>
<keyword evidence="4" id="KW-0472">Membrane</keyword>
<feature type="transmembrane region" description="Helical" evidence="4">
    <location>
        <begin position="141"/>
        <end position="167"/>
    </location>
</feature>
<dbReference type="PANTHER" id="PTHR11361:SF152">
    <property type="entry name" value="DNA MISMATCH REPAIR PROTEIN"/>
    <property type="match status" value="1"/>
</dbReference>
<dbReference type="InterPro" id="IPR000432">
    <property type="entry name" value="DNA_mismatch_repair_MutS_C"/>
</dbReference>
<keyword evidence="1" id="KW-0547">Nucleotide-binding</keyword>
<keyword evidence="4" id="KW-1133">Transmembrane helix</keyword>
<dbReference type="EMBL" id="JAADJT010000001">
    <property type="protein sequence ID" value="NGZ83023.1"/>
    <property type="molecule type" value="Genomic_DNA"/>
</dbReference>
<evidence type="ECO:0000313" key="8">
    <source>
        <dbReference type="Proteomes" id="UP000666369"/>
    </source>
</evidence>
<keyword evidence="3" id="KW-0238">DNA-binding</keyword>
<dbReference type="Gene3D" id="3.40.50.300">
    <property type="entry name" value="P-loop containing nucleotide triphosphate hydrolases"/>
    <property type="match status" value="1"/>
</dbReference>
<dbReference type="SMART" id="SM00382">
    <property type="entry name" value="AAA"/>
    <property type="match status" value="1"/>
</dbReference>
<keyword evidence="4" id="KW-0812">Transmembrane</keyword>
<organism evidence="7 8">
    <name type="scientific">Duganella aceris</name>
    <dbReference type="NCBI Taxonomy" id="2703883"/>
    <lineage>
        <taxon>Bacteria</taxon>
        <taxon>Pseudomonadati</taxon>
        <taxon>Pseudomonadota</taxon>
        <taxon>Betaproteobacteria</taxon>
        <taxon>Burkholderiales</taxon>
        <taxon>Oxalobacteraceae</taxon>
        <taxon>Telluria group</taxon>
        <taxon>Duganella</taxon>
    </lineage>
</organism>
<gene>
    <name evidence="7" type="ORF">GW587_01955</name>
</gene>
<evidence type="ECO:0000256" key="2">
    <source>
        <dbReference type="ARBA" id="ARBA00022840"/>
    </source>
</evidence>
<dbReference type="InterPro" id="IPR045076">
    <property type="entry name" value="MutS"/>
</dbReference>
<evidence type="ECO:0000313" key="7">
    <source>
        <dbReference type="EMBL" id="NGZ83023.1"/>
    </source>
</evidence>
<proteinExistence type="predicted"/>
<dbReference type="InterPro" id="IPR027417">
    <property type="entry name" value="P-loop_NTPase"/>
</dbReference>
<dbReference type="SUPFAM" id="SSF52540">
    <property type="entry name" value="P-loop containing nucleoside triphosphate hydrolases"/>
    <property type="match status" value="1"/>
</dbReference>
<dbReference type="InterPro" id="IPR003593">
    <property type="entry name" value="AAA+_ATPase"/>
</dbReference>
<feature type="domain" description="AAA+ ATPase" evidence="5">
    <location>
        <begin position="319"/>
        <end position="466"/>
    </location>
</feature>
<evidence type="ECO:0000259" key="5">
    <source>
        <dbReference type="SMART" id="SM00382"/>
    </source>
</evidence>
<evidence type="ECO:0000259" key="6">
    <source>
        <dbReference type="SMART" id="SM00534"/>
    </source>
</evidence>
<dbReference type="SMART" id="SM00534">
    <property type="entry name" value="MUTSac"/>
    <property type="match status" value="1"/>
</dbReference>
<feature type="domain" description="DNA mismatch repair proteins mutS family" evidence="6">
    <location>
        <begin position="320"/>
        <end position="497"/>
    </location>
</feature>
<keyword evidence="8" id="KW-1185">Reference proteome</keyword>
<accession>A0ABX0FEQ4</accession>
<comment type="caution">
    <text evidence="7">The sequence shown here is derived from an EMBL/GenBank/DDBJ whole genome shotgun (WGS) entry which is preliminary data.</text>
</comment>
<evidence type="ECO:0000256" key="4">
    <source>
        <dbReference type="SAM" id="Phobius"/>
    </source>
</evidence>
<name>A0ABX0FEQ4_9BURK</name>
<evidence type="ECO:0000256" key="3">
    <source>
        <dbReference type="ARBA" id="ARBA00023125"/>
    </source>
</evidence>
<dbReference type="Pfam" id="PF00488">
    <property type="entry name" value="MutS_V"/>
    <property type="match status" value="1"/>
</dbReference>
<evidence type="ECO:0000256" key="1">
    <source>
        <dbReference type="ARBA" id="ARBA00022741"/>
    </source>
</evidence>
<dbReference type="PANTHER" id="PTHR11361">
    <property type="entry name" value="DNA MISMATCH REPAIR PROTEIN MUTS FAMILY MEMBER"/>
    <property type="match status" value="1"/>
</dbReference>
<dbReference type="Proteomes" id="UP000666369">
    <property type="component" value="Unassembled WGS sequence"/>
</dbReference>
<keyword evidence="2" id="KW-0067">ATP-binding</keyword>
<reference evidence="8" key="2">
    <citation type="submission" date="2023-07" db="EMBL/GenBank/DDBJ databases">
        <title>Duganella aceri sp. nov., isolated from tree sap.</title>
        <authorList>
            <person name="Kim I.S."/>
        </authorList>
    </citation>
    <scope>NUCLEOTIDE SEQUENCE [LARGE SCALE GENOMIC DNA]</scope>
    <source>
        <strain evidence="8">SAP-35</strain>
    </source>
</reference>
<reference evidence="7 8" key="1">
    <citation type="submission" date="2020-01" db="EMBL/GenBank/DDBJ databases">
        <authorList>
            <person name="Lee S.D."/>
        </authorList>
    </citation>
    <scope>NUCLEOTIDE SEQUENCE [LARGE SCALE GENOMIC DNA]</scope>
    <source>
        <strain evidence="7 8">SAP-35</strain>
    </source>
</reference>
<protein>
    <submittedName>
        <fullName evidence="7">DNA mismatch repair protein MutS</fullName>
    </submittedName>
</protein>